<dbReference type="InterPro" id="IPR050238">
    <property type="entry name" value="DNA_Rep/Repair_Clamp_Loader"/>
</dbReference>
<feature type="domain" description="AAA+ ATPase" evidence="12">
    <location>
        <begin position="34"/>
        <end position="179"/>
    </location>
</feature>
<keyword evidence="8 11" id="KW-0067">ATP-binding</keyword>
<dbReference type="Pfam" id="PF22608">
    <property type="entry name" value="DNAX_ATPase_lid"/>
    <property type="match status" value="1"/>
</dbReference>
<dbReference type="Gene3D" id="1.10.8.60">
    <property type="match status" value="1"/>
</dbReference>
<keyword evidence="4 11" id="KW-0235">DNA replication</keyword>
<comment type="similarity">
    <text evidence="1 11">Belongs to the DnaX/STICHEL family.</text>
</comment>
<dbReference type="SUPFAM" id="SSF48019">
    <property type="entry name" value="post-AAA+ oligomerization domain-like"/>
    <property type="match status" value="1"/>
</dbReference>
<protein>
    <recommendedName>
        <fullName evidence="11">DNA polymerase III subunit gamma/tau</fullName>
        <ecNumber evidence="11">2.7.7.7</ecNumber>
    </recommendedName>
</protein>
<dbReference type="CDD" id="cd00009">
    <property type="entry name" value="AAA"/>
    <property type="match status" value="1"/>
</dbReference>
<evidence type="ECO:0000256" key="11">
    <source>
        <dbReference type="RuleBase" id="RU364063"/>
    </source>
</evidence>
<keyword evidence="9 11" id="KW-0239">DNA-directed DNA polymerase</keyword>
<dbReference type="EC" id="2.7.7.7" evidence="11"/>
<dbReference type="SUPFAM" id="SSF52540">
    <property type="entry name" value="P-loop containing nucleoside triphosphate hydrolases"/>
    <property type="match status" value="1"/>
</dbReference>
<comment type="subunit">
    <text evidence="11">DNA polymerase III contains a core (composed of alpha, epsilon and theta chains) that associates with a tau subunit. This core dimerizes to form the POLIII' complex. PolIII' associates with the gamma complex (composed of gamma, delta, delta', psi and chi chains) and with the beta chain to form the complete DNA polymerase III complex.</text>
</comment>
<dbReference type="Gene3D" id="1.20.272.10">
    <property type="match status" value="1"/>
</dbReference>
<gene>
    <name evidence="11" type="primary">dnaX</name>
    <name evidence="13" type="ORF">CO137_00325</name>
</gene>
<dbReference type="InterPro" id="IPR045085">
    <property type="entry name" value="HLD_clamp_pol_III_gamma_tau"/>
</dbReference>
<evidence type="ECO:0000256" key="6">
    <source>
        <dbReference type="ARBA" id="ARBA00022741"/>
    </source>
</evidence>
<evidence type="ECO:0000256" key="8">
    <source>
        <dbReference type="ARBA" id="ARBA00022840"/>
    </source>
</evidence>
<dbReference type="CDD" id="cd18137">
    <property type="entry name" value="HLD_clamp_pol_III_gamma_tau"/>
    <property type="match status" value="1"/>
</dbReference>
<dbReference type="Proteomes" id="UP000230843">
    <property type="component" value="Unassembled WGS sequence"/>
</dbReference>
<keyword evidence="5" id="KW-0479">Metal-binding</keyword>
<dbReference type="GO" id="GO:0006261">
    <property type="term" value="P:DNA-templated DNA replication"/>
    <property type="evidence" value="ECO:0007669"/>
    <property type="project" value="TreeGrafter"/>
</dbReference>
<evidence type="ECO:0000256" key="4">
    <source>
        <dbReference type="ARBA" id="ARBA00022705"/>
    </source>
</evidence>
<dbReference type="GO" id="GO:0003677">
    <property type="term" value="F:DNA binding"/>
    <property type="evidence" value="ECO:0007669"/>
    <property type="project" value="InterPro"/>
</dbReference>
<dbReference type="InterPro" id="IPR008921">
    <property type="entry name" value="DNA_pol3_clamp-load_cplx_C"/>
</dbReference>
<dbReference type="GO" id="GO:0003887">
    <property type="term" value="F:DNA-directed DNA polymerase activity"/>
    <property type="evidence" value="ECO:0007669"/>
    <property type="project" value="UniProtKB-KW"/>
</dbReference>
<evidence type="ECO:0000256" key="9">
    <source>
        <dbReference type="ARBA" id="ARBA00022932"/>
    </source>
</evidence>
<evidence type="ECO:0000256" key="2">
    <source>
        <dbReference type="ARBA" id="ARBA00022679"/>
    </source>
</evidence>
<feature type="non-terminal residue" evidence="13">
    <location>
        <position position="346"/>
    </location>
</feature>
<comment type="catalytic activity">
    <reaction evidence="10 11">
        <text>DNA(n) + a 2'-deoxyribonucleoside 5'-triphosphate = DNA(n+1) + diphosphate</text>
        <dbReference type="Rhea" id="RHEA:22508"/>
        <dbReference type="Rhea" id="RHEA-COMP:17339"/>
        <dbReference type="Rhea" id="RHEA-COMP:17340"/>
        <dbReference type="ChEBI" id="CHEBI:33019"/>
        <dbReference type="ChEBI" id="CHEBI:61560"/>
        <dbReference type="ChEBI" id="CHEBI:173112"/>
        <dbReference type="EC" id="2.7.7.7"/>
    </reaction>
</comment>
<dbReference type="FunFam" id="3.40.50.300:FF:000014">
    <property type="entry name" value="DNA polymerase III subunit gamma/tau"/>
    <property type="match status" value="1"/>
</dbReference>
<dbReference type="NCBIfam" id="TIGR02397">
    <property type="entry name" value="dnaX_nterm"/>
    <property type="match status" value="1"/>
</dbReference>
<proteinExistence type="inferred from homology"/>
<dbReference type="InterPro" id="IPR012763">
    <property type="entry name" value="DNA_pol_III_sug/sutau_N"/>
</dbReference>
<evidence type="ECO:0000256" key="7">
    <source>
        <dbReference type="ARBA" id="ARBA00022833"/>
    </source>
</evidence>
<organism evidence="13 14">
    <name type="scientific">Candidatus Magasanikbacteria bacterium CG_4_9_14_3_um_filter_32_9</name>
    <dbReference type="NCBI Taxonomy" id="1974644"/>
    <lineage>
        <taxon>Bacteria</taxon>
        <taxon>Candidatus Magasanikiibacteriota</taxon>
    </lineage>
</organism>
<evidence type="ECO:0000256" key="5">
    <source>
        <dbReference type="ARBA" id="ARBA00022723"/>
    </source>
</evidence>
<dbReference type="GO" id="GO:0046872">
    <property type="term" value="F:metal ion binding"/>
    <property type="evidence" value="ECO:0007669"/>
    <property type="project" value="UniProtKB-KW"/>
</dbReference>
<dbReference type="SMART" id="SM00382">
    <property type="entry name" value="AAA"/>
    <property type="match status" value="1"/>
</dbReference>
<dbReference type="GO" id="GO:0005524">
    <property type="term" value="F:ATP binding"/>
    <property type="evidence" value="ECO:0007669"/>
    <property type="project" value="UniProtKB-KW"/>
</dbReference>
<dbReference type="PANTHER" id="PTHR11669">
    <property type="entry name" value="REPLICATION FACTOR C / DNA POLYMERASE III GAMMA-TAU SUBUNIT"/>
    <property type="match status" value="1"/>
</dbReference>
<evidence type="ECO:0000259" key="12">
    <source>
        <dbReference type="SMART" id="SM00382"/>
    </source>
</evidence>
<dbReference type="Pfam" id="PF12169">
    <property type="entry name" value="DNA_pol3_gamma3"/>
    <property type="match status" value="1"/>
</dbReference>
<comment type="function">
    <text evidence="11">DNA polymerase III is a complex, multichain enzyme responsible for most of the replicative synthesis in bacteria. This DNA polymerase also exhibits 3' to 5' exonuclease activity.</text>
</comment>
<evidence type="ECO:0000256" key="10">
    <source>
        <dbReference type="ARBA" id="ARBA00049244"/>
    </source>
</evidence>
<dbReference type="InterPro" id="IPR003593">
    <property type="entry name" value="AAA+_ATPase"/>
</dbReference>
<keyword evidence="7" id="KW-0862">Zinc</keyword>
<dbReference type="InterPro" id="IPR022754">
    <property type="entry name" value="DNA_pol_III_gamma-3"/>
</dbReference>
<keyword evidence="3 11" id="KW-0548">Nucleotidyltransferase</keyword>
<evidence type="ECO:0000313" key="14">
    <source>
        <dbReference type="Proteomes" id="UP000230843"/>
    </source>
</evidence>
<keyword evidence="2 11" id="KW-0808">Transferase</keyword>
<sequence>MSLYRKYRPQNFEQVAGQVHIIQTITNQLSKNNTAHAYLFSGPRGIGKTTTARLIAKAVNCTERKDKKFEPCNSCSSCTSITEGRSIDVIEIDAASNTGVDTVRENIIENAQFKPSISPFKVFIIDEIHMLSTSAFNALLKTLEEPPEYIIFILATTELHKLPDTIISRCQRFEFKKIDAEEIKTHLTKIAKKEKLIVEDEVINRIIQKSEGHLRDAISLLDQLTSSGERKITTEMANMFLPASNIEDILEFTKNLFQKNTSSCLQNLNEIIKNGSNPKQITLNLLDLLRNILILKSNPALGTTEINLDKNSQEQITNLQNKITNAELVELIDLLLKRKIEIPNSP</sequence>
<dbReference type="GO" id="GO:0009360">
    <property type="term" value="C:DNA polymerase III complex"/>
    <property type="evidence" value="ECO:0007669"/>
    <property type="project" value="InterPro"/>
</dbReference>
<evidence type="ECO:0000256" key="1">
    <source>
        <dbReference type="ARBA" id="ARBA00006360"/>
    </source>
</evidence>
<evidence type="ECO:0000313" key="13">
    <source>
        <dbReference type="EMBL" id="PJA90440.1"/>
    </source>
</evidence>
<keyword evidence="6 11" id="KW-0547">Nucleotide-binding</keyword>
<dbReference type="PANTHER" id="PTHR11669:SF0">
    <property type="entry name" value="PROTEIN STICHEL-LIKE 2"/>
    <property type="match status" value="1"/>
</dbReference>
<comment type="caution">
    <text evidence="13">The sequence shown here is derived from an EMBL/GenBank/DDBJ whole genome shotgun (WGS) entry which is preliminary data.</text>
</comment>
<dbReference type="AlphaFoldDB" id="A0A2M7Z7Q1"/>
<dbReference type="Gene3D" id="3.40.50.300">
    <property type="entry name" value="P-loop containing nucleotide triphosphate hydrolases"/>
    <property type="match status" value="1"/>
</dbReference>
<accession>A0A2M7Z7Q1</accession>
<dbReference type="EMBL" id="PFVJ01000008">
    <property type="protein sequence ID" value="PJA90440.1"/>
    <property type="molecule type" value="Genomic_DNA"/>
</dbReference>
<evidence type="ECO:0000256" key="3">
    <source>
        <dbReference type="ARBA" id="ARBA00022695"/>
    </source>
</evidence>
<reference evidence="14" key="1">
    <citation type="submission" date="2017-09" db="EMBL/GenBank/DDBJ databases">
        <title>Depth-based differentiation of microbial function through sediment-hosted aquifers and enrichment of novel symbionts in the deep terrestrial subsurface.</title>
        <authorList>
            <person name="Probst A.J."/>
            <person name="Ladd B."/>
            <person name="Jarett J.K."/>
            <person name="Geller-Mcgrath D.E."/>
            <person name="Sieber C.M.K."/>
            <person name="Emerson J.B."/>
            <person name="Anantharaman K."/>
            <person name="Thomas B.C."/>
            <person name="Malmstrom R."/>
            <person name="Stieglmeier M."/>
            <person name="Klingl A."/>
            <person name="Woyke T."/>
            <person name="Ryan C.M."/>
            <person name="Banfield J.F."/>
        </authorList>
    </citation>
    <scope>NUCLEOTIDE SEQUENCE [LARGE SCALE GENOMIC DNA]</scope>
</reference>
<dbReference type="InterPro" id="IPR027417">
    <property type="entry name" value="P-loop_NTPase"/>
</dbReference>
<dbReference type="Pfam" id="PF13177">
    <property type="entry name" value="DNA_pol3_delta2"/>
    <property type="match status" value="1"/>
</dbReference>
<dbReference type="NCBIfam" id="NF004046">
    <property type="entry name" value="PRK05563.1"/>
    <property type="match status" value="1"/>
</dbReference>
<name>A0A2M7Z7Q1_9BACT</name>